<evidence type="ECO:0000256" key="2">
    <source>
        <dbReference type="SAM" id="Phobius"/>
    </source>
</evidence>
<dbReference type="EMBL" id="KY245891">
    <property type="protein sequence ID" value="AQU12787.1"/>
    <property type="molecule type" value="Genomic_DNA"/>
</dbReference>
<feature type="transmembrane region" description="Helical" evidence="2">
    <location>
        <begin position="222"/>
        <end position="243"/>
    </location>
</feature>
<keyword evidence="2" id="KW-0812">Transmembrane</keyword>
<proteinExistence type="predicted"/>
<keyword evidence="2" id="KW-0472">Membrane</keyword>
<sequence>MRTTRFFQGLSLTTFSMGVFNTLRGNKTSVLEEQINKHETKYQELNNKYTSLLENNLNKLETEREIIEESNNLKKDVEVLEQKLRNSVEIKRELQTKYSESSGDTSINEKIQEVVNTDEEIHNMYESVNNKFDSFINKINTLLNNSDNKSQYFDSLQSFFDGLNYEQNLAIVHISGSMFILFSLISIISIFYGEKLIIFFDLENRFPKIAKFIQIRRKFQQYYFLINIGLIIIVLTIIIYINIIEFMSNMK</sequence>
<feature type="coiled-coil region" evidence="1">
    <location>
        <begin position="28"/>
        <end position="97"/>
    </location>
</feature>
<feature type="transmembrane region" description="Helical" evidence="2">
    <location>
        <begin position="178"/>
        <end position="202"/>
    </location>
</feature>
<geneLocation type="mitochondrion" evidence="3"/>
<keyword evidence="2" id="KW-1133">Transmembrane helix</keyword>
<gene>
    <name evidence="3" type="primary">NADH5</name>
</gene>
<keyword evidence="3" id="KW-0496">Mitochondrion</keyword>
<keyword evidence="1" id="KW-0175">Coiled coil</keyword>
<accession>A0A343B752</accession>
<reference evidence="3" key="1">
    <citation type="journal article" date="2017" name="Mitochondrial DNA Part B Resour">
        <title>The complete mitochondrial genome of the edible Basidiomycete mushroom Thelephora ganbajun.</title>
        <authorList>
            <person name="Wang P."/>
            <person name="Zhang Y."/>
            <person name="Sha T."/>
            <person name="Xu J."/>
        </authorList>
    </citation>
    <scope>NUCLEOTIDE SEQUENCE</scope>
    <source>
        <strain evidence="3">P2</strain>
        <tissue evidence="3">Fruiting body</tissue>
    </source>
</reference>
<evidence type="ECO:0000256" key="1">
    <source>
        <dbReference type="SAM" id="Coils"/>
    </source>
</evidence>
<evidence type="ECO:0000313" key="3">
    <source>
        <dbReference type="EMBL" id="AQU12787.1"/>
    </source>
</evidence>
<organism evidence="3">
    <name type="scientific">Thelephora ganbajun</name>
    <name type="common">Ganba fungus</name>
    <dbReference type="NCBI Taxonomy" id="370292"/>
    <lineage>
        <taxon>Eukaryota</taxon>
        <taxon>Fungi</taxon>
        <taxon>Dikarya</taxon>
        <taxon>Basidiomycota</taxon>
        <taxon>Agaricomycotina</taxon>
        <taxon>Agaricomycetes</taxon>
        <taxon>Thelephorales</taxon>
        <taxon>Thelephoraceae</taxon>
        <taxon>Thelephora</taxon>
    </lineage>
</organism>
<dbReference type="AlphaFoldDB" id="A0A343B752"/>
<protein>
    <submittedName>
        <fullName evidence="3">Helix-rich mycoplasma protein</fullName>
    </submittedName>
</protein>
<name>A0A343B752_THEGA</name>